<dbReference type="InterPro" id="IPR036465">
    <property type="entry name" value="vWFA_dom_sf"/>
</dbReference>
<evidence type="ECO:0000256" key="9">
    <source>
        <dbReference type="ARBA" id="ARBA00023136"/>
    </source>
</evidence>
<dbReference type="Pfam" id="PF08033">
    <property type="entry name" value="Sec23_BS"/>
    <property type="match status" value="1"/>
</dbReference>
<evidence type="ECO:0000256" key="7">
    <source>
        <dbReference type="ARBA" id="ARBA00022927"/>
    </source>
</evidence>
<proteinExistence type="inferred from homology"/>
<keyword evidence="6" id="KW-0931">ER-Golgi transport</keyword>
<evidence type="ECO:0000256" key="3">
    <source>
        <dbReference type="ARBA" id="ARBA00008334"/>
    </source>
</evidence>
<evidence type="ECO:0000256" key="5">
    <source>
        <dbReference type="ARBA" id="ARBA00022824"/>
    </source>
</evidence>
<reference evidence="15" key="1">
    <citation type="submission" date="2023-03" db="EMBL/GenBank/DDBJ databases">
        <title>Massive genome expansion in bonnet fungi (Mycena s.s.) driven by repeated elements and novel gene families across ecological guilds.</title>
        <authorList>
            <consortium name="Lawrence Berkeley National Laboratory"/>
            <person name="Harder C.B."/>
            <person name="Miyauchi S."/>
            <person name="Viragh M."/>
            <person name="Kuo A."/>
            <person name="Thoen E."/>
            <person name="Andreopoulos B."/>
            <person name="Lu D."/>
            <person name="Skrede I."/>
            <person name="Drula E."/>
            <person name="Henrissat B."/>
            <person name="Morin E."/>
            <person name="Kohler A."/>
            <person name="Barry K."/>
            <person name="LaButti K."/>
            <person name="Morin E."/>
            <person name="Salamov A."/>
            <person name="Lipzen A."/>
            <person name="Mereny Z."/>
            <person name="Hegedus B."/>
            <person name="Baldrian P."/>
            <person name="Stursova M."/>
            <person name="Weitz H."/>
            <person name="Taylor A."/>
            <person name="Grigoriev I.V."/>
            <person name="Nagy L.G."/>
            <person name="Martin F."/>
            <person name="Kauserud H."/>
        </authorList>
    </citation>
    <scope>NUCLEOTIDE SEQUENCE</scope>
    <source>
        <strain evidence="15">CBHHK182m</strain>
    </source>
</reference>
<dbReference type="GO" id="GO:0030127">
    <property type="term" value="C:COPII vesicle coat"/>
    <property type="evidence" value="ECO:0007669"/>
    <property type="project" value="InterPro"/>
</dbReference>
<dbReference type="Gene3D" id="3.40.20.10">
    <property type="entry name" value="Severin"/>
    <property type="match status" value="1"/>
</dbReference>
<feature type="region of interest" description="Disordered" evidence="10">
    <location>
        <begin position="1"/>
        <end position="38"/>
    </location>
</feature>
<keyword evidence="16" id="KW-1185">Reference proteome</keyword>
<protein>
    <submittedName>
        <fullName evidence="15">Protein transporter SEC24</fullName>
    </submittedName>
</protein>
<feature type="domain" description="Sec23/Sec24 helical" evidence="13">
    <location>
        <begin position="533"/>
        <end position="633"/>
    </location>
</feature>
<dbReference type="InterPro" id="IPR012990">
    <property type="entry name" value="Beta-sandwich_Sec23_24"/>
</dbReference>
<evidence type="ECO:0000256" key="1">
    <source>
        <dbReference type="ARBA" id="ARBA00004394"/>
    </source>
</evidence>
<evidence type="ECO:0000259" key="11">
    <source>
        <dbReference type="Pfam" id="PF04810"/>
    </source>
</evidence>
<dbReference type="SUPFAM" id="SSF81995">
    <property type="entry name" value="beta-sandwich domain of Sec23/24"/>
    <property type="match status" value="1"/>
</dbReference>
<dbReference type="InterPro" id="IPR036175">
    <property type="entry name" value="Sec23/24_helical_dom_sf"/>
</dbReference>
<dbReference type="GO" id="GO:0005789">
    <property type="term" value="C:endoplasmic reticulum membrane"/>
    <property type="evidence" value="ECO:0007669"/>
    <property type="project" value="UniProtKB-SubCell"/>
</dbReference>
<keyword evidence="8" id="KW-0333">Golgi apparatus</keyword>
<keyword evidence="7" id="KW-0653">Protein transport</keyword>
<dbReference type="PANTHER" id="PTHR13803:SF39">
    <property type="entry name" value="SECRETORY 24AB, ISOFORM A"/>
    <property type="match status" value="1"/>
</dbReference>
<dbReference type="GO" id="GO:0090110">
    <property type="term" value="P:COPII-coated vesicle cargo loading"/>
    <property type="evidence" value="ECO:0007669"/>
    <property type="project" value="TreeGrafter"/>
</dbReference>
<dbReference type="Pfam" id="PF04811">
    <property type="entry name" value="Sec23_trunk"/>
    <property type="match status" value="1"/>
</dbReference>
<feature type="domain" description="Zinc finger Sec23/Sec24-type" evidence="11">
    <location>
        <begin position="137"/>
        <end position="175"/>
    </location>
</feature>
<keyword evidence="4" id="KW-0813">Transport</keyword>
<evidence type="ECO:0000259" key="13">
    <source>
        <dbReference type="Pfam" id="PF04815"/>
    </source>
</evidence>
<dbReference type="PANTHER" id="PTHR13803">
    <property type="entry name" value="SEC24-RELATED PROTEIN"/>
    <property type="match status" value="1"/>
</dbReference>
<sequence>MSSPTHAPKRRQYAPGETQVYYGSPEGQGHHPVDSPQLYEATNTGAHLEHHHVDLMTYPPDPRNLSDPPPEIRLPPDLTVASDAFSASLYYGCTLNAVPKSESLLYSSKIPLGLVISPHRTLADGEAPVPVIEDGVISRCRMCKAYINPYVQFVDSGIRWRCSLCGHAENEVPPSFYSTQTGDRYSQIELNRNVYDLVATPEYVRGAPQSPAYVYLLDVGQEAIRSGMFLAALRTISENLDNLPNNELRTKVAIVCYDTALYFFSLPVRSPGAETFTMLVVSDLEEPYLPRCDDLLLNLSEARQALDVLLERLPDMFMDRPTSGSATGPALDGALLLLSPTGGKIVLLSASVPTVGKGALDVTEDQRSGHDTQKEPDLDKSASAFYHAFAISCVKACVSVDMFLAGDRYRGVATLNVLLPGFNAAEAEDAVKFATELGRVLAMPSMLEAEMRMRCPRGISVKAMYGNFFVQGSDRVVMPAVPTDQSYAVEFQIDETLTEPVSLSAGERRIRVLTLALPTTSVIADVFASANVLAIATLLAKQTVQRPSVLTLEDRRDKLFKFVADLCAAYTVINNQSNAPEPQLLLPSNLKMLPILVLGLFKKIAVRLTTEMAFDMRAYTRVVLSSAAVPQLIQYIYPSLYSLHNMPEDVGFIGSEGTLIMPTPLPLTSAWWESHGLYLIDDGQVIYLVVARDAVPLLIHDVFGAEDYNALRAGKVDLPDMDSAISQRIRSIIGKIRERRGSVHHPTVCVVKDDAMSGNTGMRSTAVQTLIHDRLDDLRLGYRQFLVKVYAKVG</sequence>
<dbReference type="GO" id="GO:0008270">
    <property type="term" value="F:zinc ion binding"/>
    <property type="evidence" value="ECO:0007669"/>
    <property type="project" value="InterPro"/>
</dbReference>
<evidence type="ECO:0000259" key="14">
    <source>
        <dbReference type="Pfam" id="PF08033"/>
    </source>
</evidence>
<dbReference type="SUPFAM" id="SSF82754">
    <property type="entry name" value="C-terminal, gelsolin-like domain of Sec23/24"/>
    <property type="match status" value="1"/>
</dbReference>
<dbReference type="EMBL" id="JARKIB010000162">
    <property type="protein sequence ID" value="KAJ7729938.1"/>
    <property type="molecule type" value="Genomic_DNA"/>
</dbReference>
<dbReference type="InterPro" id="IPR036174">
    <property type="entry name" value="Znf_Sec23_Sec24_sf"/>
</dbReference>
<dbReference type="Proteomes" id="UP001215598">
    <property type="component" value="Unassembled WGS sequence"/>
</dbReference>
<feature type="domain" description="Sec23/Sec24 beta-sandwich" evidence="14">
    <location>
        <begin position="447"/>
        <end position="520"/>
    </location>
</feature>
<dbReference type="InterPro" id="IPR036180">
    <property type="entry name" value="Gelsolin-like_dom_sf"/>
</dbReference>
<dbReference type="Pfam" id="PF04815">
    <property type="entry name" value="Sec23_helical"/>
    <property type="match status" value="1"/>
</dbReference>
<evidence type="ECO:0000256" key="4">
    <source>
        <dbReference type="ARBA" id="ARBA00022448"/>
    </source>
</evidence>
<dbReference type="SUPFAM" id="SSF53300">
    <property type="entry name" value="vWA-like"/>
    <property type="match status" value="1"/>
</dbReference>
<dbReference type="SUPFAM" id="SSF82919">
    <property type="entry name" value="Zn-finger domain of Sec23/24"/>
    <property type="match status" value="1"/>
</dbReference>
<evidence type="ECO:0000256" key="6">
    <source>
        <dbReference type="ARBA" id="ARBA00022892"/>
    </source>
</evidence>
<comment type="caution">
    <text evidence="15">The sequence shown here is derived from an EMBL/GenBank/DDBJ whole genome shotgun (WGS) entry which is preliminary data.</text>
</comment>
<evidence type="ECO:0000313" key="15">
    <source>
        <dbReference type="EMBL" id="KAJ7729938.1"/>
    </source>
</evidence>
<dbReference type="AlphaFoldDB" id="A0AAD7MTH2"/>
<keyword evidence="9" id="KW-0472">Membrane</keyword>
<comment type="similarity">
    <text evidence="3">Belongs to the SEC23/SEC24 family. SEC24 subfamily.</text>
</comment>
<dbReference type="Gene3D" id="3.40.50.410">
    <property type="entry name" value="von Willebrand factor, type A domain"/>
    <property type="match status" value="1"/>
</dbReference>
<evidence type="ECO:0000256" key="8">
    <source>
        <dbReference type="ARBA" id="ARBA00023034"/>
    </source>
</evidence>
<dbReference type="SUPFAM" id="SSF81811">
    <property type="entry name" value="Helical domain of Sec23/24"/>
    <property type="match status" value="1"/>
</dbReference>
<dbReference type="InterPro" id="IPR006896">
    <property type="entry name" value="Sec23/24_trunk_dom"/>
</dbReference>
<dbReference type="InterPro" id="IPR006900">
    <property type="entry name" value="Sec23/24_helical_dom"/>
</dbReference>
<accession>A0AAD7MTH2</accession>
<organism evidence="15 16">
    <name type="scientific">Mycena metata</name>
    <dbReference type="NCBI Taxonomy" id="1033252"/>
    <lineage>
        <taxon>Eukaryota</taxon>
        <taxon>Fungi</taxon>
        <taxon>Dikarya</taxon>
        <taxon>Basidiomycota</taxon>
        <taxon>Agaricomycotina</taxon>
        <taxon>Agaricomycetes</taxon>
        <taxon>Agaricomycetidae</taxon>
        <taxon>Agaricales</taxon>
        <taxon>Marasmiineae</taxon>
        <taxon>Mycenaceae</taxon>
        <taxon>Mycena</taxon>
    </lineage>
</organism>
<dbReference type="InterPro" id="IPR050550">
    <property type="entry name" value="SEC23_SEC24_subfamily"/>
</dbReference>
<name>A0AAD7MTH2_9AGAR</name>
<dbReference type="GO" id="GO:0070971">
    <property type="term" value="C:endoplasmic reticulum exit site"/>
    <property type="evidence" value="ECO:0007669"/>
    <property type="project" value="TreeGrafter"/>
</dbReference>
<dbReference type="Gene3D" id="2.30.30.380">
    <property type="entry name" value="Zn-finger domain of Sec23/24"/>
    <property type="match status" value="1"/>
</dbReference>
<evidence type="ECO:0000259" key="12">
    <source>
        <dbReference type="Pfam" id="PF04811"/>
    </source>
</evidence>
<dbReference type="GO" id="GO:0000139">
    <property type="term" value="C:Golgi membrane"/>
    <property type="evidence" value="ECO:0007669"/>
    <property type="project" value="UniProtKB-SubCell"/>
</dbReference>
<dbReference type="GO" id="GO:0000149">
    <property type="term" value="F:SNARE binding"/>
    <property type="evidence" value="ECO:0007669"/>
    <property type="project" value="TreeGrafter"/>
</dbReference>
<evidence type="ECO:0000313" key="16">
    <source>
        <dbReference type="Proteomes" id="UP001215598"/>
    </source>
</evidence>
<feature type="domain" description="Sec23/Sec24 trunk" evidence="12">
    <location>
        <begin position="208"/>
        <end position="418"/>
    </location>
</feature>
<dbReference type="Pfam" id="PF04810">
    <property type="entry name" value="zf-Sec23_Sec24"/>
    <property type="match status" value="1"/>
</dbReference>
<gene>
    <name evidence="15" type="ORF">B0H16DRAFT_1586020</name>
</gene>
<keyword evidence="5" id="KW-0256">Endoplasmic reticulum</keyword>
<dbReference type="GO" id="GO:0006886">
    <property type="term" value="P:intracellular protein transport"/>
    <property type="evidence" value="ECO:0007669"/>
    <property type="project" value="InterPro"/>
</dbReference>
<evidence type="ECO:0000256" key="2">
    <source>
        <dbReference type="ARBA" id="ARBA00004586"/>
    </source>
</evidence>
<dbReference type="Gene3D" id="2.60.40.1670">
    <property type="entry name" value="beta-sandwich domain of Sec23/24"/>
    <property type="match status" value="1"/>
</dbReference>
<dbReference type="InterPro" id="IPR006895">
    <property type="entry name" value="Znf_Sec23_Sec24"/>
</dbReference>
<dbReference type="Gene3D" id="1.20.120.730">
    <property type="entry name" value="Sec23/Sec24 helical domain"/>
    <property type="match status" value="1"/>
</dbReference>
<dbReference type="InterPro" id="IPR029006">
    <property type="entry name" value="ADF-H/Gelsolin-like_dom_sf"/>
</dbReference>
<evidence type="ECO:0000256" key="10">
    <source>
        <dbReference type="SAM" id="MobiDB-lite"/>
    </source>
</evidence>
<comment type="subcellular location">
    <subcellularLocation>
        <location evidence="2">Endoplasmic reticulum membrane</location>
    </subcellularLocation>
    <subcellularLocation>
        <location evidence="1">Golgi apparatus membrane</location>
    </subcellularLocation>
</comment>